<keyword evidence="3" id="KW-1185">Reference proteome</keyword>
<dbReference type="Pfam" id="PF09485">
    <property type="entry name" value="CRISPR_Cse2"/>
    <property type="match status" value="1"/>
</dbReference>
<gene>
    <name evidence="2" type="primary">casB</name>
    <name evidence="1" type="ORF">RCC75_02410</name>
    <name evidence="2" type="ORF">RCG00_10435</name>
</gene>
<accession>A0AA51R3B1</accession>
<dbReference type="EMBL" id="CP133217">
    <property type="protein sequence ID" value="WML88779.1"/>
    <property type="molecule type" value="Genomic_DNA"/>
</dbReference>
<organism evidence="2">
    <name type="scientific">Thiothrix subterranea</name>
    <dbReference type="NCBI Taxonomy" id="2735563"/>
    <lineage>
        <taxon>Bacteria</taxon>
        <taxon>Pseudomonadati</taxon>
        <taxon>Pseudomonadota</taxon>
        <taxon>Gammaproteobacteria</taxon>
        <taxon>Thiotrichales</taxon>
        <taxon>Thiotrichaceae</taxon>
        <taxon>Thiothrix</taxon>
    </lineage>
</organism>
<dbReference type="InterPro" id="IPR038287">
    <property type="entry name" value="Cse2_sf"/>
</dbReference>
<evidence type="ECO:0000313" key="1">
    <source>
        <dbReference type="EMBL" id="MDQ5767360.1"/>
    </source>
</evidence>
<reference evidence="2 3" key="1">
    <citation type="submission" date="2023-08" db="EMBL/GenBank/DDBJ databases">
        <title>New molecular markers tilS and rpoB for phylogenetic and monitoring studies of the genus Thiothrix biodiversity.</title>
        <authorList>
            <person name="Ravin N.V."/>
            <person name="Smolyakov D."/>
            <person name="Markov N.D."/>
            <person name="Beletsky A.V."/>
            <person name="Mardanov A.V."/>
            <person name="Rudenko T.S."/>
            <person name="Grabovich M.Y."/>
        </authorList>
    </citation>
    <scope>NUCLEOTIDE SEQUENCE</scope>
    <source>
        <strain evidence="2">DNT52</strain>
        <strain evidence="1 3">H33</strain>
    </source>
</reference>
<dbReference type="Proteomes" id="UP001229862">
    <property type="component" value="Chromosome"/>
</dbReference>
<evidence type="ECO:0000313" key="3">
    <source>
        <dbReference type="Proteomes" id="UP001223336"/>
    </source>
</evidence>
<dbReference type="NCBIfam" id="TIGR02548">
    <property type="entry name" value="casB_cse2"/>
    <property type="match status" value="1"/>
</dbReference>
<dbReference type="RefSeq" id="WP_308133554.1">
    <property type="nucleotide sequence ID" value="NZ_CP133197.1"/>
</dbReference>
<dbReference type="EMBL" id="JAVFKN010000002">
    <property type="protein sequence ID" value="MDQ5767360.1"/>
    <property type="molecule type" value="Genomic_DNA"/>
</dbReference>
<protein>
    <submittedName>
        <fullName evidence="2">Type I-E CRISPR-associated protein Cse2/CasB</fullName>
    </submittedName>
</protein>
<dbReference type="Proteomes" id="UP001223336">
    <property type="component" value="Unassembled WGS sequence"/>
</dbReference>
<proteinExistence type="predicted"/>
<dbReference type="InterPro" id="IPR013382">
    <property type="entry name" value="CRISPR-assoc_prot_Cse2"/>
</dbReference>
<sequence>MSNEHPNFAGFYAAWESLNKKPGATADIRRVSSMDELLDLPAFYRLVEPFGWHADLKPWDKERWQRLVFFVNQVTDKGENSLGKALALSGKISDKRLFQIVRADSPNDITQLRRLLKQAEPEVSWQKMATQLWYWDLRQKRSLLEDFVLNQKTKD</sequence>
<name>A0AA51R3B1_9GAMM</name>
<evidence type="ECO:0000313" key="2">
    <source>
        <dbReference type="EMBL" id="WML88779.1"/>
    </source>
</evidence>
<dbReference type="Gene3D" id="1.10.520.40">
    <property type="entry name" value="CRISPR-associated protein Cse2"/>
    <property type="match status" value="1"/>
</dbReference>
<dbReference type="AlphaFoldDB" id="A0AA51R3B1"/>